<dbReference type="OrthoDB" id="6286688at2"/>
<accession>A0A3D8I1I7</accession>
<evidence type="ECO:0000313" key="3">
    <source>
        <dbReference type="EMBL" id="RDU58955.1"/>
    </source>
</evidence>
<dbReference type="InterPro" id="IPR001296">
    <property type="entry name" value="Glyco_trans_1"/>
</dbReference>
<gene>
    <name evidence="3" type="ORF">CQA63_08690</name>
</gene>
<evidence type="ECO:0000259" key="2">
    <source>
        <dbReference type="Pfam" id="PF13439"/>
    </source>
</evidence>
<protein>
    <submittedName>
        <fullName evidence="3">Glycosyltransferase family 4 protein</fullName>
    </submittedName>
</protein>
<dbReference type="Pfam" id="PF13439">
    <property type="entry name" value="Glyco_transf_4"/>
    <property type="match status" value="1"/>
</dbReference>
<proteinExistence type="predicted"/>
<name>A0A3D8I1I7_9HELI</name>
<dbReference type="RefSeq" id="WP_104700434.1">
    <property type="nucleotide sequence ID" value="NZ_FZPP01000032.1"/>
</dbReference>
<dbReference type="Pfam" id="PF00534">
    <property type="entry name" value="Glycos_transf_1"/>
    <property type="match status" value="1"/>
</dbReference>
<dbReference type="PANTHER" id="PTHR12526">
    <property type="entry name" value="GLYCOSYLTRANSFERASE"/>
    <property type="match status" value="1"/>
</dbReference>
<dbReference type="Gene3D" id="3.40.50.2000">
    <property type="entry name" value="Glycogen Phosphorylase B"/>
    <property type="match status" value="2"/>
</dbReference>
<dbReference type="InterPro" id="IPR028098">
    <property type="entry name" value="Glyco_trans_4-like_N"/>
</dbReference>
<dbReference type="SUPFAM" id="SSF53756">
    <property type="entry name" value="UDP-Glycosyltransferase/glycogen phosphorylase"/>
    <property type="match status" value="1"/>
</dbReference>
<feature type="domain" description="Glycosyltransferase subfamily 4-like N-terminal" evidence="2">
    <location>
        <begin position="14"/>
        <end position="168"/>
    </location>
</feature>
<comment type="caution">
    <text evidence="3">The sequence shown here is derived from an EMBL/GenBank/DDBJ whole genome shotgun (WGS) entry which is preliminary data.</text>
</comment>
<sequence>MKILLTIGDISITGGAERVCVNLANALSQAGHSVEILSFFRANKALPYAIDKQVALHIWHNEAESTYTQKQYSHFFSKLYHKNFYKFFLSLKIWRTFRGFDAIIANCATYTPFIKHKHTHYCKLIHLNFHSYHKRNNFFHTLIILSPAERHIWERYHKHIAIIPNFIHIPPQSADVCAPRILSVGRMDSGDQKGFLRLVDIWAKVQDVIRTSYPQLQSWQLVIRGDGSLRGALEQKIKDKGLQDSIILQSFTQDMQAEYLQASIYAMSSHYEGLPMVLAEASSYGLPCIAFDVPTGPSDIIKSNVSGYLIKDSDYNAYAQGLITLMNSLELRKTMGALAREYMQERFSKDVILPLWEEVLQKAKR</sequence>
<evidence type="ECO:0000259" key="1">
    <source>
        <dbReference type="Pfam" id="PF00534"/>
    </source>
</evidence>
<dbReference type="AlphaFoldDB" id="A0A3D8I1I7"/>
<dbReference type="Proteomes" id="UP000256599">
    <property type="component" value="Unassembled WGS sequence"/>
</dbReference>
<keyword evidence="4" id="KW-1185">Reference proteome</keyword>
<reference evidence="3 4" key="1">
    <citation type="submission" date="2018-04" db="EMBL/GenBank/DDBJ databases">
        <title>Novel Campyloabacter and Helicobacter Species and Strains.</title>
        <authorList>
            <person name="Mannion A.J."/>
            <person name="Shen Z."/>
            <person name="Fox J.G."/>
        </authorList>
    </citation>
    <scope>NUCLEOTIDE SEQUENCE [LARGE SCALE GENOMIC DNA]</scope>
    <source>
        <strain evidence="3 4">MIT 98-6070</strain>
    </source>
</reference>
<dbReference type="EMBL" id="NXLR01000024">
    <property type="protein sequence ID" value="RDU58955.1"/>
    <property type="molecule type" value="Genomic_DNA"/>
</dbReference>
<dbReference type="CDD" id="cd03820">
    <property type="entry name" value="GT4_AmsD-like"/>
    <property type="match status" value="1"/>
</dbReference>
<keyword evidence="3" id="KW-0808">Transferase</keyword>
<organism evidence="3 4">
    <name type="scientific">Helicobacter marmotae</name>
    <dbReference type="NCBI Taxonomy" id="152490"/>
    <lineage>
        <taxon>Bacteria</taxon>
        <taxon>Pseudomonadati</taxon>
        <taxon>Campylobacterota</taxon>
        <taxon>Epsilonproteobacteria</taxon>
        <taxon>Campylobacterales</taxon>
        <taxon>Helicobacteraceae</taxon>
        <taxon>Helicobacter</taxon>
    </lineage>
</organism>
<evidence type="ECO:0000313" key="4">
    <source>
        <dbReference type="Proteomes" id="UP000256599"/>
    </source>
</evidence>
<dbReference type="GO" id="GO:0016757">
    <property type="term" value="F:glycosyltransferase activity"/>
    <property type="evidence" value="ECO:0007669"/>
    <property type="project" value="UniProtKB-ARBA"/>
</dbReference>
<dbReference type="PANTHER" id="PTHR12526:SF630">
    <property type="entry name" value="GLYCOSYLTRANSFERASE"/>
    <property type="match status" value="1"/>
</dbReference>
<feature type="domain" description="Glycosyl transferase family 1" evidence="1">
    <location>
        <begin position="179"/>
        <end position="341"/>
    </location>
</feature>